<reference evidence="3" key="1">
    <citation type="submission" date="2025-08" db="UniProtKB">
        <authorList>
            <consortium name="RefSeq"/>
        </authorList>
    </citation>
    <scope>IDENTIFICATION</scope>
    <source>
        <tissue evidence="3">Entire body</tissue>
    </source>
</reference>
<name>A0A1W4X0Z2_AGRPL</name>
<sequence>MQIISYFVMSVFLTTVSASRIKLSAFRPQYQKSSSRLEVRKRASVVDKANIAIHRVESYLNEHDPLVTEEVTGLFNMFDIAYLTTYGLSDFTADFAVDNTGFIRGMFSFDLINMHGSNLTAKMDDHPYLHMSSMNIELEGLTLKVTGYFDGYSKKFTQLSVSPQIENLAGNFTVDIRSILTLQDFNDVSEKDQREYGKFLMDALNIISLAEYM</sequence>
<dbReference type="RefSeq" id="XP_018329764.1">
    <property type="nucleotide sequence ID" value="XM_018474262.1"/>
</dbReference>
<evidence type="ECO:0000313" key="2">
    <source>
        <dbReference type="Proteomes" id="UP000192223"/>
    </source>
</evidence>
<feature type="signal peptide" evidence="1">
    <location>
        <begin position="1"/>
        <end position="18"/>
    </location>
</feature>
<proteinExistence type="predicted"/>
<gene>
    <name evidence="3" type="primary">LOC108740068</name>
</gene>
<evidence type="ECO:0000313" key="3">
    <source>
        <dbReference type="RefSeq" id="XP_018329764.1"/>
    </source>
</evidence>
<evidence type="ECO:0000256" key="1">
    <source>
        <dbReference type="SAM" id="SignalP"/>
    </source>
</evidence>
<organism evidence="2 3">
    <name type="scientific">Agrilus planipennis</name>
    <name type="common">Emerald ash borer</name>
    <name type="synonym">Agrilus marcopoli</name>
    <dbReference type="NCBI Taxonomy" id="224129"/>
    <lineage>
        <taxon>Eukaryota</taxon>
        <taxon>Metazoa</taxon>
        <taxon>Ecdysozoa</taxon>
        <taxon>Arthropoda</taxon>
        <taxon>Hexapoda</taxon>
        <taxon>Insecta</taxon>
        <taxon>Pterygota</taxon>
        <taxon>Neoptera</taxon>
        <taxon>Endopterygota</taxon>
        <taxon>Coleoptera</taxon>
        <taxon>Polyphaga</taxon>
        <taxon>Elateriformia</taxon>
        <taxon>Buprestoidea</taxon>
        <taxon>Buprestidae</taxon>
        <taxon>Agrilinae</taxon>
        <taxon>Agrilus</taxon>
    </lineage>
</organism>
<dbReference type="Proteomes" id="UP000192223">
    <property type="component" value="Unplaced"/>
</dbReference>
<keyword evidence="2" id="KW-1185">Reference proteome</keyword>
<dbReference type="KEGG" id="apln:108740068"/>
<dbReference type="InParanoid" id="A0A1W4X0Z2"/>
<dbReference type="GeneID" id="108740068"/>
<feature type="chain" id="PRO_5010710790" evidence="1">
    <location>
        <begin position="19"/>
        <end position="213"/>
    </location>
</feature>
<accession>A0A1W4X0Z2</accession>
<protein>
    <submittedName>
        <fullName evidence="3">Uncharacterized protein LOC108740068 isoform X1</fullName>
    </submittedName>
</protein>
<dbReference type="AlphaFoldDB" id="A0A1W4X0Z2"/>
<keyword evidence="1" id="KW-0732">Signal</keyword>